<dbReference type="RefSeq" id="WP_256616512.1">
    <property type="nucleotide sequence ID" value="NZ_JANIBK010000123.1"/>
</dbReference>
<gene>
    <name evidence="1" type="ORF">NP596_16620</name>
</gene>
<proteinExistence type="predicted"/>
<sequence length="199" mass="21333">MDILFDLAIVLGVIGGGYFWVKTKVLKPEIIRDIEIFPSRGVPLVKRSHELQANPTPEAPSAKPAVVEQVESMPPVTEPVLANTGQAAEVPACGATVSEATGLSPMPEDSVLKRHYLAQLAAARQAITHPYPTDSVLRRHFESMSAAKLAPIAQVKAAAEIEPAETAAPDAVSLFVPQDSVLKRHYLQWLASKASENPA</sequence>
<comment type="caution">
    <text evidence="1">The sequence shown here is derived from an EMBL/GenBank/DDBJ whole genome shotgun (WGS) entry which is preliminary data.</text>
</comment>
<accession>A0ABT1U9N7</accession>
<protein>
    <submittedName>
        <fullName evidence="1">Uncharacterized protein</fullName>
    </submittedName>
</protein>
<evidence type="ECO:0000313" key="1">
    <source>
        <dbReference type="EMBL" id="MCQ8130084.1"/>
    </source>
</evidence>
<dbReference type="Proteomes" id="UP001524586">
    <property type="component" value="Unassembled WGS sequence"/>
</dbReference>
<name>A0ABT1U9N7_9GAMM</name>
<dbReference type="EMBL" id="JANIBK010000123">
    <property type="protein sequence ID" value="MCQ8130084.1"/>
    <property type="molecule type" value="Genomic_DNA"/>
</dbReference>
<reference evidence="1 2" key="1">
    <citation type="submission" date="2022-07" db="EMBL/GenBank/DDBJ databases">
        <title>Methylomonas rivi sp. nov., Methylomonas rosea sp. nov., Methylomonas aureus sp. nov. and Methylomonas subterranea sp. nov., four novel methanotrophs isolated from a freshwater creek and the deep terrestrial subsurface.</title>
        <authorList>
            <person name="Abin C."/>
            <person name="Sankaranarayanan K."/>
            <person name="Garner C."/>
            <person name="Sindelar R."/>
            <person name="Kotary K."/>
            <person name="Garner R."/>
            <person name="Barclay S."/>
            <person name="Lawson P."/>
            <person name="Krumholz L."/>
        </authorList>
    </citation>
    <scope>NUCLEOTIDE SEQUENCE [LARGE SCALE GENOMIC DNA]</scope>
    <source>
        <strain evidence="1 2">WSC-6</strain>
    </source>
</reference>
<evidence type="ECO:0000313" key="2">
    <source>
        <dbReference type="Proteomes" id="UP001524586"/>
    </source>
</evidence>
<keyword evidence="2" id="KW-1185">Reference proteome</keyword>
<organism evidence="1 2">
    <name type="scientific">Methylomonas rivi</name>
    <dbReference type="NCBI Taxonomy" id="2952226"/>
    <lineage>
        <taxon>Bacteria</taxon>
        <taxon>Pseudomonadati</taxon>
        <taxon>Pseudomonadota</taxon>
        <taxon>Gammaproteobacteria</taxon>
        <taxon>Methylococcales</taxon>
        <taxon>Methylococcaceae</taxon>
        <taxon>Methylomonas</taxon>
    </lineage>
</organism>